<dbReference type="SUPFAM" id="SSF50465">
    <property type="entry name" value="EF-Tu/eEF-1alpha/eIF2-gamma C-terminal domain"/>
    <property type="match status" value="1"/>
</dbReference>
<evidence type="ECO:0000256" key="5">
    <source>
        <dbReference type="ARBA" id="ARBA00023134"/>
    </source>
</evidence>
<dbReference type="InterPro" id="IPR054696">
    <property type="entry name" value="GTP-eEF1A_C"/>
</dbReference>
<evidence type="ECO:0000313" key="10">
    <source>
        <dbReference type="Proteomes" id="UP000594220"/>
    </source>
</evidence>
<evidence type="ECO:0000256" key="3">
    <source>
        <dbReference type="ARBA" id="ARBA00022768"/>
    </source>
</evidence>
<reference evidence="9" key="2">
    <citation type="submission" date="2025-09" db="UniProtKB">
        <authorList>
            <consortium name="Ensembl"/>
        </authorList>
    </citation>
    <scope>IDENTIFICATION</scope>
</reference>
<dbReference type="InterPro" id="IPR027417">
    <property type="entry name" value="P-loop_NTPase"/>
</dbReference>
<dbReference type="InterPro" id="IPR050100">
    <property type="entry name" value="TRAFAC_GTPase_members"/>
</dbReference>
<dbReference type="GeneTree" id="ENSGT00950000183029"/>
<keyword evidence="5" id="KW-0342">GTP-binding</keyword>
<evidence type="ECO:0000256" key="2">
    <source>
        <dbReference type="ARBA" id="ARBA00022741"/>
    </source>
</evidence>
<dbReference type="Ensembl" id="ENSCPRT00005027702.1">
    <property type="protein sequence ID" value="ENSCPRP00005023728.1"/>
    <property type="gene ID" value="ENSCPRG00005016449.1"/>
</dbReference>
<feature type="compositionally biased region" description="Polar residues" evidence="6">
    <location>
        <begin position="1"/>
        <end position="10"/>
    </location>
</feature>
<dbReference type="Gene3D" id="2.40.30.10">
    <property type="entry name" value="Translation factors"/>
    <property type="match status" value="1"/>
</dbReference>
<feature type="domain" description="Tr-type G" evidence="7">
    <location>
        <begin position="31"/>
        <end position="120"/>
    </location>
</feature>
<accession>A0A7M4G1Y0</accession>
<sequence length="357" mass="39524">QVWERSQVSLPFTGHPTPHGRGSRTGTGKRRTQQSSELEGQGPWMLDKLEVEQERSITVDVSLWKFETTKYYITINAPRHCHIIKNMINSTLQVDCVVLIVAAGMGEFKADHSKNRQTQEQPCWLTYWGAYIKIGYNPTMVAFVPISSWHRDMLEASPNQGCSIATREGDASCTTWLEALDSIILPSRPSNKPLCQPRQDIYKIGGEWGTLQETLGKEPTCPSVPFLLSFTSLLLLFTQVIILNYPGQISAGSFLVLDCRTAHIACEFAKLWEKTDRRSGKKLEDSPAELKSGDVATVQMIPSKLTCGQGPDPAVPSLTSCFAVQNMTQAVAVIKTMEEAGVGTSKVTRSVMKTGRK</sequence>
<feature type="domain" description="GTP-eEF1A C-terminal" evidence="8">
    <location>
        <begin position="238"/>
        <end position="307"/>
    </location>
</feature>
<reference evidence="9" key="1">
    <citation type="submission" date="2025-08" db="UniProtKB">
        <authorList>
            <consortium name="Ensembl"/>
        </authorList>
    </citation>
    <scope>IDENTIFICATION</scope>
</reference>
<dbReference type="GO" id="GO:0005525">
    <property type="term" value="F:GTP binding"/>
    <property type="evidence" value="ECO:0007669"/>
    <property type="project" value="UniProtKB-KW"/>
</dbReference>
<evidence type="ECO:0000313" key="9">
    <source>
        <dbReference type="Ensembl" id="ENSCPRP00005023728.1"/>
    </source>
</evidence>
<dbReference type="Proteomes" id="UP000594220">
    <property type="component" value="Unplaced"/>
</dbReference>
<proteinExistence type="inferred from homology"/>
<dbReference type="Gene3D" id="3.40.50.300">
    <property type="entry name" value="P-loop containing nucleotide triphosphate hydrolases"/>
    <property type="match status" value="1"/>
</dbReference>
<dbReference type="Pfam" id="PF22594">
    <property type="entry name" value="GTP-eEF1A_C"/>
    <property type="match status" value="1"/>
</dbReference>
<keyword evidence="2" id="KW-0547">Nucleotide-binding</keyword>
<evidence type="ECO:0000256" key="1">
    <source>
        <dbReference type="ARBA" id="ARBA00007249"/>
    </source>
</evidence>
<evidence type="ECO:0000259" key="8">
    <source>
        <dbReference type="Pfam" id="PF22594"/>
    </source>
</evidence>
<name>A0A7M4G1Y0_CROPO</name>
<dbReference type="FunFam" id="2.40.30.10:FF:000005">
    <property type="entry name" value="Elongation factor 1-alpha"/>
    <property type="match status" value="1"/>
</dbReference>
<dbReference type="PANTHER" id="PTHR23115">
    <property type="entry name" value="TRANSLATION FACTOR"/>
    <property type="match status" value="1"/>
</dbReference>
<dbReference type="InterPro" id="IPR009001">
    <property type="entry name" value="Transl_elong_EF1A/Init_IF2_C"/>
</dbReference>
<dbReference type="InterPro" id="IPR000795">
    <property type="entry name" value="T_Tr_GTP-bd_dom"/>
</dbReference>
<comment type="similarity">
    <text evidence="1">Belongs to the TRAFAC class translation factor GTPase superfamily. Classic translation factor GTPase family. EF-Tu/EF-1A subfamily.</text>
</comment>
<organism evidence="9 10">
    <name type="scientific">Crocodylus porosus</name>
    <name type="common">Saltwater crocodile</name>
    <name type="synonym">Estuarine crocodile</name>
    <dbReference type="NCBI Taxonomy" id="8502"/>
    <lineage>
        <taxon>Eukaryota</taxon>
        <taxon>Metazoa</taxon>
        <taxon>Chordata</taxon>
        <taxon>Craniata</taxon>
        <taxon>Vertebrata</taxon>
        <taxon>Euteleostomi</taxon>
        <taxon>Archelosauria</taxon>
        <taxon>Archosauria</taxon>
        <taxon>Crocodylia</taxon>
        <taxon>Longirostres</taxon>
        <taxon>Crocodylidae</taxon>
        <taxon>Crocodylus</taxon>
    </lineage>
</organism>
<dbReference type="AlphaFoldDB" id="A0A7M4G1Y0"/>
<dbReference type="GO" id="GO:0003924">
    <property type="term" value="F:GTPase activity"/>
    <property type="evidence" value="ECO:0007669"/>
    <property type="project" value="InterPro"/>
</dbReference>
<protein>
    <submittedName>
        <fullName evidence="9">Uncharacterized protein</fullName>
    </submittedName>
</protein>
<feature type="region of interest" description="Disordered" evidence="6">
    <location>
        <begin position="1"/>
        <end position="39"/>
    </location>
</feature>
<keyword evidence="4" id="KW-0648">Protein biosynthesis</keyword>
<evidence type="ECO:0000256" key="4">
    <source>
        <dbReference type="ARBA" id="ARBA00022917"/>
    </source>
</evidence>
<keyword evidence="3" id="KW-0251">Elongation factor</keyword>
<evidence type="ECO:0000259" key="7">
    <source>
        <dbReference type="Pfam" id="PF00009"/>
    </source>
</evidence>
<evidence type="ECO:0000256" key="6">
    <source>
        <dbReference type="SAM" id="MobiDB-lite"/>
    </source>
</evidence>
<keyword evidence="10" id="KW-1185">Reference proteome</keyword>
<dbReference type="GO" id="GO:0003746">
    <property type="term" value="F:translation elongation factor activity"/>
    <property type="evidence" value="ECO:0007669"/>
    <property type="project" value="UniProtKB-KW"/>
</dbReference>
<dbReference type="SUPFAM" id="SSF52540">
    <property type="entry name" value="P-loop containing nucleoside triphosphate hydrolases"/>
    <property type="match status" value="1"/>
</dbReference>
<dbReference type="Pfam" id="PF00009">
    <property type="entry name" value="GTP_EFTU"/>
    <property type="match status" value="1"/>
</dbReference>